<dbReference type="Proteomes" id="UP001060215">
    <property type="component" value="Chromosome 8"/>
</dbReference>
<comment type="caution">
    <text evidence="1">The sequence shown here is derived from an EMBL/GenBank/DDBJ whole genome shotgun (WGS) entry which is preliminary data.</text>
</comment>
<evidence type="ECO:0000313" key="2">
    <source>
        <dbReference type="Proteomes" id="UP001060215"/>
    </source>
</evidence>
<gene>
    <name evidence="1" type="ORF">LOK49_LG09G01686</name>
</gene>
<accession>A0ACC0GNZ9</accession>
<name>A0ACC0GNZ9_9ERIC</name>
<keyword evidence="2" id="KW-1185">Reference proteome</keyword>
<protein>
    <submittedName>
        <fullName evidence="1">Uncharacterized protein</fullName>
    </submittedName>
</protein>
<organism evidence="1 2">
    <name type="scientific">Camellia lanceoleosa</name>
    <dbReference type="NCBI Taxonomy" id="1840588"/>
    <lineage>
        <taxon>Eukaryota</taxon>
        <taxon>Viridiplantae</taxon>
        <taxon>Streptophyta</taxon>
        <taxon>Embryophyta</taxon>
        <taxon>Tracheophyta</taxon>
        <taxon>Spermatophyta</taxon>
        <taxon>Magnoliopsida</taxon>
        <taxon>eudicotyledons</taxon>
        <taxon>Gunneridae</taxon>
        <taxon>Pentapetalae</taxon>
        <taxon>asterids</taxon>
        <taxon>Ericales</taxon>
        <taxon>Theaceae</taxon>
        <taxon>Camellia</taxon>
    </lineage>
</organism>
<reference evidence="1 2" key="1">
    <citation type="journal article" date="2022" name="Plant J.">
        <title>Chromosome-level genome of Camellia lanceoleosa provides a valuable resource for understanding genome evolution and self-incompatibility.</title>
        <authorList>
            <person name="Gong W."/>
            <person name="Xiao S."/>
            <person name="Wang L."/>
            <person name="Liao Z."/>
            <person name="Chang Y."/>
            <person name="Mo W."/>
            <person name="Hu G."/>
            <person name="Li W."/>
            <person name="Zhao G."/>
            <person name="Zhu H."/>
            <person name="Hu X."/>
            <person name="Ji K."/>
            <person name="Xiang X."/>
            <person name="Song Q."/>
            <person name="Yuan D."/>
            <person name="Jin S."/>
            <person name="Zhang L."/>
        </authorList>
    </citation>
    <scope>NUCLEOTIDE SEQUENCE [LARGE SCALE GENOMIC DNA]</scope>
    <source>
        <strain evidence="1">SQ_2022a</strain>
    </source>
</reference>
<proteinExistence type="predicted"/>
<sequence length="99" mass="10459">MEDDEEIQSQPSSDTGSPASTGTNGIRLELLSMEDDGEIQSQPSPDTGSPASPGTNGRITVPFPSLPPHPHDCIPPASSPPDSPRTSSTTESHHLHHHF</sequence>
<evidence type="ECO:0000313" key="1">
    <source>
        <dbReference type="EMBL" id="KAI8001821.1"/>
    </source>
</evidence>
<dbReference type="EMBL" id="CM045765">
    <property type="protein sequence ID" value="KAI8001821.1"/>
    <property type="molecule type" value="Genomic_DNA"/>
</dbReference>